<evidence type="ECO:0000256" key="1">
    <source>
        <dbReference type="ARBA" id="ARBA00022723"/>
    </source>
</evidence>
<feature type="domain" description="EF-hand" evidence="5">
    <location>
        <begin position="84"/>
        <end position="119"/>
    </location>
</feature>
<dbReference type="EMBL" id="CAJOBC010001261">
    <property type="protein sequence ID" value="CAF3667616.1"/>
    <property type="molecule type" value="Genomic_DNA"/>
</dbReference>
<protein>
    <recommendedName>
        <fullName evidence="5">EF-hand domain-containing protein</fullName>
    </recommendedName>
</protein>
<dbReference type="InterPro" id="IPR011992">
    <property type="entry name" value="EF-hand-dom_pair"/>
</dbReference>
<dbReference type="PROSITE" id="PS50222">
    <property type="entry name" value="EF_HAND_2"/>
    <property type="match status" value="1"/>
</dbReference>
<gene>
    <name evidence="6" type="ORF">GPM918_LOCUS7636</name>
    <name evidence="7" type="ORF">SRO942_LOCUS7636</name>
</gene>
<organism evidence="6 8">
    <name type="scientific">Didymodactylos carnosus</name>
    <dbReference type="NCBI Taxonomy" id="1234261"/>
    <lineage>
        <taxon>Eukaryota</taxon>
        <taxon>Metazoa</taxon>
        <taxon>Spiralia</taxon>
        <taxon>Gnathifera</taxon>
        <taxon>Rotifera</taxon>
        <taxon>Eurotatoria</taxon>
        <taxon>Bdelloidea</taxon>
        <taxon>Philodinida</taxon>
        <taxon>Philodinidae</taxon>
        <taxon>Didymodactylos</taxon>
    </lineage>
</organism>
<dbReference type="InterPro" id="IPR018247">
    <property type="entry name" value="EF_Hand_1_Ca_BS"/>
</dbReference>
<evidence type="ECO:0000313" key="7">
    <source>
        <dbReference type="EMBL" id="CAF3667616.1"/>
    </source>
</evidence>
<evidence type="ECO:0000256" key="2">
    <source>
        <dbReference type="ARBA" id="ARBA00022737"/>
    </source>
</evidence>
<evidence type="ECO:0000313" key="6">
    <source>
        <dbReference type="EMBL" id="CAF0881496.1"/>
    </source>
</evidence>
<dbReference type="Proteomes" id="UP000663829">
    <property type="component" value="Unassembled WGS sequence"/>
</dbReference>
<dbReference type="Proteomes" id="UP000681722">
    <property type="component" value="Unassembled WGS sequence"/>
</dbReference>
<keyword evidence="2" id="KW-0677">Repeat</keyword>
<keyword evidence="3" id="KW-0106">Calcium</keyword>
<dbReference type="EMBL" id="CAJNOQ010001261">
    <property type="protein sequence ID" value="CAF0881496.1"/>
    <property type="molecule type" value="Genomic_DNA"/>
</dbReference>
<feature type="region of interest" description="Disordered" evidence="4">
    <location>
        <begin position="1"/>
        <end position="34"/>
    </location>
</feature>
<reference evidence="6" key="1">
    <citation type="submission" date="2021-02" db="EMBL/GenBank/DDBJ databases">
        <authorList>
            <person name="Nowell W R."/>
        </authorList>
    </citation>
    <scope>NUCLEOTIDE SEQUENCE</scope>
</reference>
<keyword evidence="8" id="KW-1185">Reference proteome</keyword>
<dbReference type="PRINTS" id="PR00450">
    <property type="entry name" value="RECOVERIN"/>
</dbReference>
<accession>A0A813YAM3</accession>
<feature type="compositionally biased region" description="Polar residues" evidence="4">
    <location>
        <begin position="21"/>
        <end position="34"/>
    </location>
</feature>
<feature type="compositionally biased region" description="Basic and acidic residues" evidence="4">
    <location>
        <begin position="10"/>
        <end position="20"/>
    </location>
</feature>
<dbReference type="PROSITE" id="PS00018">
    <property type="entry name" value="EF_HAND_1"/>
    <property type="match status" value="1"/>
</dbReference>
<name>A0A813YAM3_9BILA</name>
<sequence length="202" mass="23251">MNAVRSAGYRSHDAHDKLSRNENQSTVARTSRPKSTITELMQTTKFQKDELRHLYRSFKQECPSGTVTREKFINIFSNIFPNGASYRYVSFLFQNIDRQNTGIITFEEFVITLSLLIHGTIEDRLSWELAELIASVFNLIVPGRKLNIVYVSNSIEQRTNELFEKWDVSQNGLISLNDFLTVCLQDEAVIKSMNSLNSDIFL</sequence>
<dbReference type="GO" id="GO:0005509">
    <property type="term" value="F:calcium ion binding"/>
    <property type="evidence" value="ECO:0007669"/>
    <property type="project" value="InterPro"/>
</dbReference>
<evidence type="ECO:0000259" key="5">
    <source>
        <dbReference type="PROSITE" id="PS50222"/>
    </source>
</evidence>
<proteinExistence type="predicted"/>
<dbReference type="SUPFAM" id="SSF47473">
    <property type="entry name" value="EF-hand"/>
    <property type="match status" value="1"/>
</dbReference>
<dbReference type="Gene3D" id="1.10.238.10">
    <property type="entry name" value="EF-hand"/>
    <property type="match status" value="1"/>
</dbReference>
<evidence type="ECO:0000313" key="8">
    <source>
        <dbReference type="Proteomes" id="UP000663829"/>
    </source>
</evidence>
<keyword evidence="1" id="KW-0479">Metal-binding</keyword>
<dbReference type="InterPro" id="IPR002048">
    <property type="entry name" value="EF_hand_dom"/>
</dbReference>
<evidence type="ECO:0000256" key="3">
    <source>
        <dbReference type="ARBA" id="ARBA00022837"/>
    </source>
</evidence>
<comment type="caution">
    <text evidence="6">The sequence shown here is derived from an EMBL/GenBank/DDBJ whole genome shotgun (WGS) entry which is preliminary data.</text>
</comment>
<dbReference type="PANTHER" id="PTHR23055:SF167">
    <property type="entry name" value="EF-HAND DOMAIN-CONTAINING PROTEIN"/>
    <property type="match status" value="1"/>
</dbReference>
<evidence type="ECO:0000256" key="4">
    <source>
        <dbReference type="SAM" id="MobiDB-lite"/>
    </source>
</evidence>
<dbReference type="OrthoDB" id="191686at2759"/>
<dbReference type="AlphaFoldDB" id="A0A813YAM3"/>
<dbReference type="PANTHER" id="PTHR23055">
    <property type="entry name" value="CALCIUM BINDING PROTEINS"/>
    <property type="match status" value="1"/>
</dbReference>
<dbReference type="InterPro" id="IPR028846">
    <property type="entry name" value="Recoverin"/>
</dbReference>